<feature type="chain" id="PRO_5040797828" evidence="3">
    <location>
        <begin position="25"/>
        <end position="355"/>
    </location>
</feature>
<keyword evidence="2" id="KW-0604">Photosystem II</keyword>
<sequence>ARRRALAGLAGWAVAGLLPAGARAAQTAAVPAVLSRPALMSPKALGAAMLAVTRAGSRLVAVGERGTVLLSDDHGQHWQQAPTPVQVTLTCVTFADARHGWAAGHLGTILHSDDGGQTWRKQFDGIAAAARMAEAARASGDAEALADAQALVNEGPDKPFFDLSFVDTRRGFAAGAYGLLFATADGGQTWQPLPARAANPQGLHLYGLRATADQLVVAGEQGLLMRSVDGGASFSALSSPYNGSFLGLLQTPGGQLVAHGLRGSAYRAGPDAARWERLESQTAATLGASAVLPNGGFVLVSQVGEVLIAPPDAATLRRLPVREAVPIAGAALAADGALVLASLRGMRRLASLPIE</sequence>
<dbReference type="InterPro" id="IPR015943">
    <property type="entry name" value="WD40/YVTN_repeat-like_dom_sf"/>
</dbReference>
<protein>
    <submittedName>
        <fullName evidence="5">BNR repeat-containing glycosyl hydrolase</fullName>
    </submittedName>
</protein>
<evidence type="ECO:0000256" key="3">
    <source>
        <dbReference type="SAM" id="SignalP"/>
    </source>
</evidence>
<feature type="domain" description="Photosynthesis system II assembly factor Ycf48/Hcf136-like" evidence="4">
    <location>
        <begin position="77"/>
        <end position="122"/>
    </location>
</feature>
<dbReference type="GO" id="GO:0015979">
    <property type="term" value="P:photosynthesis"/>
    <property type="evidence" value="ECO:0007669"/>
    <property type="project" value="UniProtKB-KW"/>
</dbReference>
<keyword evidence="5" id="KW-0378">Hydrolase</keyword>
<proteinExistence type="predicted"/>
<dbReference type="EMBL" id="AOGK01000029">
    <property type="protein sequence ID" value="MDG5977962.1"/>
    <property type="molecule type" value="Genomic_DNA"/>
</dbReference>
<comment type="caution">
    <text evidence="5">The sequence shown here is derived from an EMBL/GenBank/DDBJ whole genome shotgun (WGS) entry which is preliminary data.</text>
</comment>
<feature type="domain" description="Photosynthesis system II assembly factor Ycf48/Hcf136-like" evidence="4">
    <location>
        <begin position="158"/>
        <end position="306"/>
    </location>
</feature>
<dbReference type="Gene3D" id="2.130.10.10">
    <property type="entry name" value="YVTN repeat-like/Quinoprotein amine dehydrogenase"/>
    <property type="match status" value="2"/>
</dbReference>
<organism evidence="5 6">
    <name type="scientific">Hydrogenophaga taeniospiralis CCUG 15921</name>
    <dbReference type="NCBI Taxonomy" id="1281780"/>
    <lineage>
        <taxon>Bacteria</taxon>
        <taxon>Pseudomonadati</taxon>
        <taxon>Pseudomonadota</taxon>
        <taxon>Betaproteobacteria</taxon>
        <taxon>Burkholderiales</taxon>
        <taxon>Comamonadaceae</taxon>
        <taxon>Hydrogenophaga</taxon>
    </lineage>
</organism>
<dbReference type="InterPro" id="IPR028203">
    <property type="entry name" value="PSII_CF48-like_dom"/>
</dbReference>
<dbReference type="GO" id="GO:0016787">
    <property type="term" value="F:hydrolase activity"/>
    <property type="evidence" value="ECO:0007669"/>
    <property type="project" value="UniProtKB-KW"/>
</dbReference>
<evidence type="ECO:0000256" key="2">
    <source>
        <dbReference type="ARBA" id="ARBA00023276"/>
    </source>
</evidence>
<dbReference type="Pfam" id="PF14870">
    <property type="entry name" value="PSII_BNR"/>
    <property type="match status" value="2"/>
</dbReference>
<keyword evidence="3" id="KW-0732">Signal</keyword>
<dbReference type="RefSeq" id="WP_279338577.1">
    <property type="nucleotide sequence ID" value="NZ_AOGK01000029.1"/>
</dbReference>
<dbReference type="AlphaFoldDB" id="A0A9X4NV38"/>
<evidence type="ECO:0000313" key="5">
    <source>
        <dbReference type="EMBL" id="MDG5977962.1"/>
    </source>
</evidence>
<evidence type="ECO:0000256" key="1">
    <source>
        <dbReference type="ARBA" id="ARBA00022531"/>
    </source>
</evidence>
<dbReference type="Proteomes" id="UP001152876">
    <property type="component" value="Unassembled WGS sequence"/>
</dbReference>
<feature type="non-terminal residue" evidence="5">
    <location>
        <position position="1"/>
    </location>
</feature>
<gene>
    <name evidence="5" type="ORF">H010_22101</name>
</gene>
<feature type="signal peptide" evidence="3">
    <location>
        <begin position="1"/>
        <end position="24"/>
    </location>
</feature>
<dbReference type="PANTHER" id="PTHR47199:SF2">
    <property type="entry name" value="PHOTOSYSTEM II STABILITY_ASSEMBLY FACTOR HCF136, CHLOROPLASTIC"/>
    <property type="match status" value="1"/>
</dbReference>
<evidence type="ECO:0000259" key="4">
    <source>
        <dbReference type="Pfam" id="PF14870"/>
    </source>
</evidence>
<keyword evidence="6" id="KW-1185">Reference proteome</keyword>
<dbReference type="PANTHER" id="PTHR47199">
    <property type="entry name" value="PHOTOSYSTEM II STABILITY/ASSEMBLY FACTOR HCF136, CHLOROPLASTIC"/>
    <property type="match status" value="1"/>
</dbReference>
<accession>A0A9X4NV38</accession>
<dbReference type="GO" id="GO:0009523">
    <property type="term" value="C:photosystem II"/>
    <property type="evidence" value="ECO:0007669"/>
    <property type="project" value="UniProtKB-KW"/>
</dbReference>
<evidence type="ECO:0000313" key="6">
    <source>
        <dbReference type="Proteomes" id="UP001152876"/>
    </source>
</evidence>
<dbReference type="SUPFAM" id="SSF110296">
    <property type="entry name" value="Oligoxyloglucan reducing end-specific cellobiohydrolase"/>
    <property type="match status" value="1"/>
</dbReference>
<name>A0A9X4NV38_9BURK</name>
<keyword evidence="1" id="KW-0602">Photosynthesis</keyword>
<reference evidence="5" key="1">
    <citation type="submission" date="2013-01" db="EMBL/GenBank/DDBJ databases">
        <title>Genome draft of Hydrogenophaga taeniospiralis 2K1.</title>
        <authorList>
            <person name="Gomila M."/>
            <person name="Lalucat J."/>
        </authorList>
    </citation>
    <scope>NUCLEOTIDE SEQUENCE</scope>
    <source>
        <strain evidence="5">CCUG 15921</strain>
    </source>
</reference>